<evidence type="ECO:0000256" key="9">
    <source>
        <dbReference type="ARBA" id="ARBA00023004"/>
    </source>
</evidence>
<reference evidence="13" key="1">
    <citation type="journal article" date="2019" name="Plant J.">
        <title>Chlorella vulgaris genome assembly and annotation reveals the molecular basis for metabolic acclimation to high light conditions.</title>
        <authorList>
            <person name="Cecchin M."/>
            <person name="Marcolungo L."/>
            <person name="Rossato M."/>
            <person name="Girolomoni L."/>
            <person name="Cosentino E."/>
            <person name="Cuine S."/>
            <person name="Li-Beisson Y."/>
            <person name="Delledonne M."/>
            <person name="Ballottari M."/>
        </authorList>
    </citation>
    <scope>NUCLEOTIDE SEQUENCE</scope>
    <source>
        <strain evidence="13">211/11P</strain>
    </source>
</reference>
<dbReference type="InterPro" id="IPR003251">
    <property type="entry name" value="Rr_diiron-bd_dom"/>
</dbReference>
<keyword evidence="9" id="KW-0408">Iron</keyword>
<evidence type="ECO:0000256" key="7">
    <source>
        <dbReference type="ARBA" id="ARBA00022857"/>
    </source>
</evidence>
<dbReference type="NCBIfam" id="TIGR02029">
    <property type="entry name" value="AcsF"/>
    <property type="match status" value="1"/>
</dbReference>
<dbReference type="SUPFAM" id="SSF47240">
    <property type="entry name" value="Ferritin-like"/>
    <property type="match status" value="1"/>
</dbReference>
<dbReference type="GO" id="GO:0009535">
    <property type="term" value="C:chloroplast thylakoid membrane"/>
    <property type="evidence" value="ECO:0007669"/>
    <property type="project" value="TreeGrafter"/>
</dbReference>
<dbReference type="GO" id="GO:0046872">
    <property type="term" value="F:metal ion binding"/>
    <property type="evidence" value="ECO:0007669"/>
    <property type="project" value="UniProtKB-KW"/>
</dbReference>
<evidence type="ECO:0000256" key="2">
    <source>
        <dbReference type="ARBA" id="ARBA00005173"/>
    </source>
</evidence>
<dbReference type="OrthoDB" id="524174at2759"/>
<protein>
    <recommendedName>
        <fullName evidence="4">magnesium-protoporphyrin IX monomethyl ester (oxidative) cyclase</fullName>
        <ecNumber evidence="4">1.14.13.81</ecNumber>
    </recommendedName>
</protein>
<dbReference type="Pfam" id="PF02915">
    <property type="entry name" value="Rubrerythrin"/>
    <property type="match status" value="1"/>
</dbReference>
<keyword evidence="10" id="KW-0149">Chlorophyll biosynthesis</keyword>
<gene>
    <name evidence="13" type="ORF">D9Q98_008510</name>
</gene>
<comment type="similarity">
    <text evidence="3">Belongs to the AcsF family.</text>
</comment>
<evidence type="ECO:0000256" key="10">
    <source>
        <dbReference type="ARBA" id="ARBA00023171"/>
    </source>
</evidence>
<dbReference type="AlphaFoldDB" id="A0A9D4TI34"/>
<evidence type="ECO:0000256" key="6">
    <source>
        <dbReference type="ARBA" id="ARBA00022723"/>
    </source>
</evidence>
<comment type="pathway">
    <text evidence="2">Porphyrin-containing compound metabolism; chlorophyll biosynthesis.</text>
</comment>
<dbReference type="InterPro" id="IPR008434">
    <property type="entry name" value="AcsF"/>
</dbReference>
<evidence type="ECO:0000256" key="3">
    <source>
        <dbReference type="ARBA" id="ARBA00006550"/>
    </source>
</evidence>
<accession>A0A9D4TI34</accession>
<evidence type="ECO:0000259" key="12">
    <source>
        <dbReference type="Pfam" id="PF02915"/>
    </source>
</evidence>
<organism evidence="13 14">
    <name type="scientific">Chlorella vulgaris</name>
    <name type="common">Green alga</name>
    <dbReference type="NCBI Taxonomy" id="3077"/>
    <lineage>
        <taxon>Eukaryota</taxon>
        <taxon>Viridiplantae</taxon>
        <taxon>Chlorophyta</taxon>
        <taxon>core chlorophytes</taxon>
        <taxon>Trebouxiophyceae</taxon>
        <taxon>Chlorellales</taxon>
        <taxon>Chlorellaceae</taxon>
        <taxon>Chlorella clade</taxon>
        <taxon>Chlorella</taxon>
    </lineage>
</organism>
<dbReference type="NCBIfam" id="NF010172">
    <property type="entry name" value="PRK13654.1"/>
    <property type="match status" value="1"/>
</dbReference>
<dbReference type="CDD" id="cd01047">
    <property type="entry name" value="ACSF"/>
    <property type="match status" value="1"/>
</dbReference>
<dbReference type="InterPro" id="IPR009078">
    <property type="entry name" value="Ferritin-like_SF"/>
</dbReference>
<dbReference type="GO" id="GO:0048529">
    <property type="term" value="F:magnesium-protoporphyrin IX monomethyl ester (oxidative) cyclase activity"/>
    <property type="evidence" value="ECO:0007669"/>
    <property type="project" value="UniProtKB-EC"/>
</dbReference>
<keyword evidence="8" id="KW-0560">Oxidoreductase</keyword>
<feature type="domain" description="Rubrerythrin diiron-binding" evidence="12">
    <location>
        <begin position="124"/>
        <end position="256"/>
    </location>
</feature>
<dbReference type="Proteomes" id="UP001055712">
    <property type="component" value="Unassembled WGS sequence"/>
</dbReference>
<reference evidence="13" key="2">
    <citation type="submission" date="2020-11" db="EMBL/GenBank/DDBJ databases">
        <authorList>
            <person name="Cecchin M."/>
            <person name="Marcolungo L."/>
            <person name="Rossato M."/>
            <person name="Girolomoni L."/>
            <person name="Cosentino E."/>
            <person name="Cuine S."/>
            <person name="Li-Beisson Y."/>
            <person name="Delledonne M."/>
            <person name="Ballottari M."/>
        </authorList>
    </citation>
    <scope>NUCLEOTIDE SEQUENCE</scope>
    <source>
        <strain evidence="13">211/11P</strain>
        <tissue evidence="13">Whole cell</tissue>
    </source>
</reference>
<comment type="cofactor">
    <cofactor evidence="1">
        <name>Fe cation</name>
        <dbReference type="ChEBI" id="CHEBI:24875"/>
    </cofactor>
</comment>
<evidence type="ECO:0000256" key="1">
    <source>
        <dbReference type="ARBA" id="ARBA00001962"/>
    </source>
</evidence>
<dbReference type="GO" id="GO:0015979">
    <property type="term" value="P:photosynthesis"/>
    <property type="evidence" value="ECO:0007669"/>
    <property type="project" value="UniProtKB-KW"/>
</dbReference>
<evidence type="ECO:0000313" key="14">
    <source>
        <dbReference type="Proteomes" id="UP001055712"/>
    </source>
</evidence>
<evidence type="ECO:0000256" key="11">
    <source>
        <dbReference type="ARBA" id="ARBA00049231"/>
    </source>
</evidence>
<evidence type="ECO:0000256" key="4">
    <source>
        <dbReference type="ARBA" id="ARBA00012092"/>
    </source>
</evidence>
<dbReference type="EC" id="1.14.13.81" evidence="4"/>
<dbReference type="PANTHER" id="PTHR31053">
    <property type="entry name" value="MAGNESIUM-PROTOPORPHYRIN IX MONOMETHYL ESTER [OXIDATIVE] CYCLASE, CHLOROPLASTIC"/>
    <property type="match status" value="1"/>
</dbReference>
<keyword evidence="6" id="KW-0479">Metal-binding</keyword>
<comment type="catalytic activity">
    <reaction evidence="11">
        <text>Mg-protoporphyrin IX 13-monomethyl ester + 3 NADPH + 3 O2 + 2 H(+) = 3,8-divinyl protochlorophyllide a + 3 NADP(+) + 5 H2O</text>
        <dbReference type="Rhea" id="RHEA:33235"/>
        <dbReference type="ChEBI" id="CHEBI:15377"/>
        <dbReference type="ChEBI" id="CHEBI:15378"/>
        <dbReference type="ChEBI" id="CHEBI:15379"/>
        <dbReference type="ChEBI" id="CHEBI:57783"/>
        <dbReference type="ChEBI" id="CHEBI:58349"/>
        <dbReference type="ChEBI" id="CHEBI:58632"/>
        <dbReference type="ChEBI" id="CHEBI:60491"/>
        <dbReference type="EC" id="1.14.13.81"/>
    </reaction>
</comment>
<keyword evidence="7" id="KW-0521">NADP</keyword>
<evidence type="ECO:0000313" key="13">
    <source>
        <dbReference type="EMBL" id="KAI3426131.1"/>
    </source>
</evidence>
<comment type="caution">
    <text evidence="13">The sequence shown here is derived from an EMBL/GenBank/DDBJ whole genome shotgun (WGS) entry which is preliminary data.</text>
</comment>
<sequence>MQSTLSTRFGVARSATRNAGARRAVVQPVRAAAATDDLGFKMMRKGVKEAAKETILSPRFYTTDFDEMDEIFNLEKNPNLPMAELEAMLSEFRKDYNQKHFVRNDGFAEAAEAIQGPMRKIFIEFLERSCTAEFSGFLLYKELGRRLQKSNPVVAEIFTLLARDEARHAGFINKALSDFNLALDLGFLTKNRTYTFFQPKYIIYATYLSEKIGYWRYISIYRHLQRNPDNQLYPMFEYFENWCQDENRHGDFLTAILKARPELLNGWEARMWSRFFCLSVYITMYLNDHSRASFYGALGLNTTQFNRHVILETNNSTARVFPEVPDIEAPGFWDRMDRMVGYNTKLAEIGASDAPAALKTLQKLPLFERIFAECVQLFFMPTKRAGSLDIEGAAGVLY</sequence>
<evidence type="ECO:0000256" key="8">
    <source>
        <dbReference type="ARBA" id="ARBA00023002"/>
    </source>
</evidence>
<proteinExistence type="inferred from homology"/>
<keyword evidence="14" id="KW-1185">Reference proteome</keyword>
<dbReference type="HAMAP" id="MF_01840">
    <property type="entry name" value="AcsF"/>
    <property type="match status" value="1"/>
</dbReference>
<keyword evidence="5" id="KW-0602">Photosynthesis</keyword>
<dbReference type="GO" id="GO:0015995">
    <property type="term" value="P:chlorophyll biosynthetic process"/>
    <property type="evidence" value="ECO:0007669"/>
    <property type="project" value="UniProtKB-KW"/>
</dbReference>
<evidence type="ECO:0000256" key="5">
    <source>
        <dbReference type="ARBA" id="ARBA00022531"/>
    </source>
</evidence>
<dbReference type="PANTHER" id="PTHR31053:SF2">
    <property type="entry name" value="MAGNESIUM-PROTOPORPHYRIN IX MONOMETHYL ESTER [OXIDATIVE] CYCLASE, CHLOROPLASTIC"/>
    <property type="match status" value="1"/>
</dbReference>
<dbReference type="EMBL" id="SIDB01000011">
    <property type="protein sequence ID" value="KAI3426131.1"/>
    <property type="molecule type" value="Genomic_DNA"/>
</dbReference>
<name>A0A9D4TI34_CHLVU</name>